<dbReference type="GO" id="GO:0005975">
    <property type="term" value="P:carbohydrate metabolic process"/>
    <property type="evidence" value="ECO:0007669"/>
    <property type="project" value="InterPro"/>
</dbReference>
<dbReference type="FunFam" id="3.10.50.10:FF:000003">
    <property type="entry name" value="Class V chitinase CHIT5b"/>
    <property type="match status" value="1"/>
</dbReference>
<dbReference type="PROSITE" id="PS51910">
    <property type="entry name" value="GH18_2"/>
    <property type="match status" value="1"/>
</dbReference>
<evidence type="ECO:0000259" key="7">
    <source>
        <dbReference type="PROSITE" id="PS51910"/>
    </source>
</evidence>
<keyword evidence="5" id="KW-0326">Glycosidase</keyword>
<dbReference type="EMBL" id="OZ034814">
    <property type="protein sequence ID" value="CAL1358855.1"/>
    <property type="molecule type" value="Genomic_DNA"/>
</dbReference>
<gene>
    <name evidence="8" type="ORF">LTRI10_LOCUS6380</name>
</gene>
<dbReference type="CDD" id="cd02879">
    <property type="entry name" value="GH18_plant_chitinase_class_V"/>
    <property type="match status" value="1"/>
</dbReference>
<dbReference type="Gene3D" id="3.10.50.10">
    <property type="match status" value="1"/>
</dbReference>
<accession>A0AAV2CQL9</accession>
<keyword evidence="3" id="KW-0378">Hydrolase</keyword>
<evidence type="ECO:0000256" key="6">
    <source>
        <dbReference type="SAM" id="SignalP"/>
    </source>
</evidence>
<dbReference type="InterPro" id="IPR011583">
    <property type="entry name" value="Chitinase_II/V-like_cat"/>
</dbReference>
<dbReference type="SUPFAM" id="SSF54556">
    <property type="entry name" value="Chitinase insertion domain"/>
    <property type="match status" value="1"/>
</dbReference>
<dbReference type="Pfam" id="PF00704">
    <property type="entry name" value="Glyco_hydro_18"/>
    <property type="match status" value="1"/>
</dbReference>
<dbReference type="InterPro" id="IPR050314">
    <property type="entry name" value="Glycosyl_Hydrlase_18"/>
</dbReference>
<dbReference type="AlphaFoldDB" id="A0AAV2CQL9"/>
<dbReference type="PANTHER" id="PTHR11177:SF383">
    <property type="entry name" value="GLYCOSYL HYDROLASE FAMILY PROTEIN WITH CHITINASE INSERTION DOMAIN-CONTAINING PROTEIN"/>
    <property type="match status" value="1"/>
</dbReference>
<dbReference type="SUPFAM" id="SSF51445">
    <property type="entry name" value="(Trans)glycosidases"/>
    <property type="match status" value="1"/>
</dbReference>
<keyword evidence="2 6" id="KW-0732">Signal</keyword>
<dbReference type="InterPro" id="IPR001223">
    <property type="entry name" value="Glyco_hydro18_cat"/>
</dbReference>
<dbReference type="GO" id="GO:0006032">
    <property type="term" value="P:chitin catabolic process"/>
    <property type="evidence" value="ECO:0007669"/>
    <property type="project" value="TreeGrafter"/>
</dbReference>
<proteinExistence type="inferred from homology"/>
<dbReference type="Proteomes" id="UP001497516">
    <property type="component" value="Chromosome 10"/>
</dbReference>
<organism evidence="8 9">
    <name type="scientific">Linum trigynum</name>
    <dbReference type="NCBI Taxonomy" id="586398"/>
    <lineage>
        <taxon>Eukaryota</taxon>
        <taxon>Viridiplantae</taxon>
        <taxon>Streptophyta</taxon>
        <taxon>Embryophyta</taxon>
        <taxon>Tracheophyta</taxon>
        <taxon>Spermatophyta</taxon>
        <taxon>Magnoliopsida</taxon>
        <taxon>eudicotyledons</taxon>
        <taxon>Gunneridae</taxon>
        <taxon>Pentapetalae</taxon>
        <taxon>rosids</taxon>
        <taxon>fabids</taxon>
        <taxon>Malpighiales</taxon>
        <taxon>Linaceae</taxon>
        <taxon>Linum</taxon>
    </lineage>
</organism>
<evidence type="ECO:0000256" key="3">
    <source>
        <dbReference type="ARBA" id="ARBA00022801"/>
    </source>
</evidence>
<dbReference type="PANTHER" id="PTHR11177">
    <property type="entry name" value="CHITINASE"/>
    <property type="match status" value="1"/>
</dbReference>
<evidence type="ECO:0000313" key="8">
    <source>
        <dbReference type="EMBL" id="CAL1358855.1"/>
    </source>
</evidence>
<evidence type="ECO:0000256" key="1">
    <source>
        <dbReference type="ARBA" id="ARBA00008682"/>
    </source>
</evidence>
<reference evidence="8 9" key="1">
    <citation type="submission" date="2024-04" db="EMBL/GenBank/DDBJ databases">
        <authorList>
            <person name="Fracassetti M."/>
        </authorList>
    </citation>
    <scope>NUCLEOTIDE SEQUENCE [LARGE SCALE GENOMIC DNA]</scope>
</reference>
<keyword evidence="9" id="KW-1185">Reference proteome</keyword>
<dbReference type="Gene3D" id="3.20.20.80">
    <property type="entry name" value="Glycosidases"/>
    <property type="match status" value="1"/>
</dbReference>
<feature type="chain" id="PRO_5044021897" description="GH18 domain-containing protein" evidence="6">
    <location>
        <begin position="26"/>
        <end position="373"/>
    </location>
</feature>
<dbReference type="GO" id="GO:0005576">
    <property type="term" value="C:extracellular region"/>
    <property type="evidence" value="ECO:0007669"/>
    <property type="project" value="TreeGrafter"/>
</dbReference>
<evidence type="ECO:0000256" key="2">
    <source>
        <dbReference type="ARBA" id="ARBA00022729"/>
    </source>
</evidence>
<keyword evidence="4" id="KW-0325">Glycoprotein</keyword>
<comment type="similarity">
    <text evidence="1">Belongs to the glycosyl hydrolase 18 family. Chitinase class V subfamily.</text>
</comment>
<feature type="signal peptide" evidence="6">
    <location>
        <begin position="1"/>
        <end position="25"/>
    </location>
</feature>
<protein>
    <recommendedName>
        <fullName evidence="7">GH18 domain-containing protein</fullName>
    </recommendedName>
</protein>
<evidence type="ECO:0000256" key="5">
    <source>
        <dbReference type="ARBA" id="ARBA00023295"/>
    </source>
</evidence>
<dbReference type="SMART" id="SM00636">
    <property type="entry name" value="Glyco_18"/>
    <property type="match status" value="1"/>
</dbReference>
<dbReference type="GO" id="GO:0008061">
    <property type="term" value="F:chitin binding"/>
    <property type="evidence" value="ECO:0007669"/>
    <property type="project" value="InterPro"/>
</dbReference>
<dbReference type="InterPro" id="IPR029070">
    <property type="entry name" value="Chitinase_insertion_sf"/>
</dbReference>
<name>A0AAV2CQL9_9ROSI</name>
<evidence type="ECO:0000256" key="4">
    <source>
        <dbReference type="ARBA" id="ARBA00023180"/>
    </source>
</evidence>
<evidence type="ECO:0000313" key="9">
    <source>
        <dbReference type="Proteomes" id="UP001497516"/>
    </source>
</evidence>
<sequence length="373" mass="40440">MAPSKLLTLFLSPALLVLLLRPAASQSPAAVVRGGYWFPESGFASSAINSKLFTHLFCAFAGVDPQTFRLTVPDANQPQFSTFTQTVQRQNPSVKTLLSIGGGNANLTTLAAMASQPGRRKAFIGSSISLARSYNFHGLDLDWEYPSDTTQMANFGALLAEWRAAVAEEAGSSGKPPLFLSAAVLYLSYYYSPSVPYPVQTISNSLDWINLMAYDFYGPWLPTMTAPPAALYNPGRRESGDNGVNSWIESQFPAEKIILGMPFFGWSWRLVDPENHELYSPANGKALAGDGSAGYDLINAFVAQNRGTKVFNSTVVSDYCYSGTTWIGYDDVQSVSTKVAYAKNRGLGGYFAWHVGADDNWTLSTTASQAWGA</sequence>
<dbReference type="GO" id="GO:0004568">
    <property type="term" value="F:chitinase activity"/>
    <property type="evidence" value="ECO:0007669"/>
    <property type="project" value="TreeGrafter"/>
</dbReference>
<dbReference type="InterPro" id="IPR017853">
    <property type="entry name" value="GH"/>
</dbReference>
<feature type="domain" description="GH18" evidence="7">
    <location>
        <begin position="31"/>
        <end position="373"/>
    </location>
</feature>